<dbReference type="GO" id="GO:0005740">
    <property type="term" value="C:mitochondrial envelope"/>
    <property type="evidence" value="ECO:0007669"/>
    <property type="project" value="TreeGrafter"/>
</dbReference>
<evidence type="ECO:0000256" key="10">
    <source>
        <dbReference type="ARBA" id="ARBA00022741"/>
    </source>
</evidence>
<dbReference type="GO" id="GO:0003848">
    <property type="term" value="F:2-amino-4-hydroxy-6-hydroxymethyldihydropteridine diphosphokinase activity"/>
    <property type="evidence" value="ECO:0007669"/>
    <property type="project" value="UniProtKB-EC"/>
</dbReference>
<dbReference type="PROSITE" id="PS50972">
    <property type="entry name" value="PTERIN_BINDING"/>
    <property type="match status" value="1"/>
</dbReference>
<dbReference type="Proteomes" id="UP000030671">
    <property type="component" value="Unassembled WGS sequence"/>
</dbReference>
<evidence type="ECO:0000313" key="17">
    <source>
        <dbReference type="EMBL" id="ETW77350.1"/>
    </source>
</evidence>
<dbReference type="Gene3D" id="3.30.70.560">
    <property type="entry name" value="7,8-Dihydro-6-hydroxymethylpterin-pyrophosphokinase HPPK"/>
    <property type="match status" value="1"/>
</dbReference>
<dbReference type="KEGG" id="hir:HETIRDRAFT_65517"/>
<evidence type="ECO:0000256" key="2">
    <source>
        <dbReference type="ARBA" id="ARBA00000198"/>
    </source>
</evidence>
<dbReference type="GO" id="GO:0046872">
    <property type="term" value="F:metal ion binding"/>
    <property type="evidence" value="ECO:0007669"/>
    <property type="project" value="UniProtKB-KW"/>
</dbReference>
<keyword evidence="12" id="KW-0067">ATP-binding</keyword>
<comment type="similarity">
    <text evidence="7">In the C-terminal section; belongs to the DHPS family.</text>
</comment>
<dbReference type="GeneID" id="20678738"/>
<dbReference type="SMART" id="SM00905">
    <property type="entry name" value="FolB"/>
    <property type="match status" value="1"/>
</dbReference>
<dbReference type="InterPro" id="IPR043133">
    <property type="entry name" value="GTP-CH-I_C/QueF"/>
</dbReference>
<dbReference type="GO" id="GO:0046654">
    <property type="term" value="P:tetrahydrofolate biosynthetic process"/>
    <property type="evidence" value="ECO:0007669"/>
    <property type="project" value="UniProtKB-UniPathway"/>
</dbReference>
<dbReference type="InterPro" id="IPR011005">
    <property type="entry name" value="Dihydropteroate_synth-like_sf"/>
</dbReference>
<dbReference type="SUPFAM" id="SSF55083">
    <property type="entry name" value="6-hydroxymethyl-7,8-dihydropterin pyrophosphokinase, HPPK"/>
    <property type="match status" value="1"/>
</dbReference>
<dbReference type="InterPro" id="IPR006390">
    <property type="entry name" value="DHP_synth_dom"/>
</dbReference>
<dbReference type="SUPFAM" id="SSF51717">
    <property type="entry name" value="Dihydropteroate synthetase-like"/>
    <property type="match status" value="1"/>
</dbReference>
<sequence>MTVHIIKPRALPYAKNVSITSTRVRDGSRVGIVDVLSLEQLSCNLVVGLNACEREDKQVVDFDIDIATESVEKGDVFDWRTLSKNLRTEAEKSAFISVESLASLVAESVLRHTDRESDIVTVRAMKPQALVFAEAAEVEIVRTMRDYQTNRDPLGMTSNLTAQGQELHTATIALGSNLGDRFANIERALQILDVDDDTILLREDHGDPKGSAIVSVVNTSFMYETAPMYVTDQPEFINCACIVETSLPPHDLLHLLKTIENIVGRVPTIRNGPRAIDLDILTYDDIMHDSRPENERGSLDNMQGHLVIPHPRMAEREFVLRPLNDMIPENIHPVHKKSIRRLLSELMSTQSNDIPTMNKVMAFPIHSHTSASSASSALLGNVLATSTYWKFPSRDSRTQHSAVHKTHIMATLNMTPDSFSDGSIHNTLPTALAYVKSSVNAGADMIDIGGCSTRPGAAYVSAEDETARVVPIIEAIRASPDPEISRVLISVDTFRHDVARSAVLAGANCINDVYAFTGPVYPLNEDAVRHLVEMRRISRELAVPVVLMHSRGDASTNKDYSDYENPDVVGTRDDAVLKGVALELGEKVNAIVCGRGGVRRWLVMVDPGVGFSKSVEGNLALLRQASVVTGEVLPGRVANPLRGFPQLIGTSRKSFLAAILASKDEEGTYTGREVPPMERGWATAAAIACAVQQGAAVVRVHQVRELGDVVRISDALWRSKTK</sequence>
<evidence type="ECO:0000256" key="8">
    <source>
        <dbReference type="ARBA" id="ARBA00022679"/>
    </source>
</evidence>
<comment type="cofactor">
    <cofactor evidence="3">
        <name>Mg(2+)</name>
        <dbReference type="ChEBI" id="CHEBI:18420"/>
    </cofactor>
</comment>
<evidence type="ECO:0000256" key="9">
    <source>
        <dbReference type="ARBA" id="ARBA00022723"/>
    </source>
</evidence>
<dbReference type="PANTHER" id="PTHR20941:SF1">
    <property type="entry name" value="FOLIC ACID SYNTHESIS PROTEIN FOL1"/>
    <property type="match status" value="1"/>
</dbReference>
<dbReference type="UniPathway" id="UPA00077">
    <property type="reaction ID" value="UER00155"/>
</dbReference>
<dbReference type="InterPro" id="IPR000489">
    <property type="entry name" value="Pterin-binding_dom"/>
</dbReference>
<dbReference type="NCBIfam" id="TIGR01498">
    <property type="entry name" value="folK"/>
    <property type="match status" value="1"/>
</dbReference>
<comment type="similarity">
    <text evidence="6">In the N-terminal section; belongs to the DHNA family.</text>
</comment>
<keyword evidence="9" id="KW-0479">Metal-binding</keyword>
<comment type="pathway">
    <text evidence="4">Cofactor biosynthesis; tetrahydrofolate biosynthesis; 7,8-dihydrofolate from 2-amino-4-hydroxy-6-hydroxymethyl-7,8-dihydropteridine diphosphate and 4-aminobenzoate: step 1/2.</text>
</comment>
<evidence type="ECO:0000256" key="12">
    <source>
        <dbReference type="ARBA" id="ARBA00022840"/>
    </source>
</evidence>
<proteinExistence type="inferred from homology"/>
<keyword evidence="14" id="KW-0289">Folate biosynthesis</keyword>
<keyword evidence="13" id="KW-0460">Magnesium</keyword>
<keyword evidence="15" id="KW-0511">Multifunctional enzyme</keyword>
<dbReference type="eggNOG" id="KOG2544">
    <property type="taxonomic scope" value="Eukaryota"/>
</dbReference>
<dbReference type="GO" id="GO:0005524">
    <property type="term" value="F:ATP binding"/>
    <property type="evidence" value="ECO:0007669"/>
    <property type="project" value="UniProtKB-KW"/>
</dbReference>
<dbReference type="AlphaFoldDB" id="W4JW94"/>
<dbReference type="GO" id="GO:0016301">
    <property type="term" value="F:kinase activity"/>
    <property type="evidence" value="ECO:0007669"/>
    <property type="project" value="UniProtKB-KW"/>
</dbReference>
<dbReference type="InterPro" id="IPR000550">
    <property type="entry name" value="Hppk"/>
</dbReference>
<dbReference type="Pfam" id="PF00809">
    <property type="entry name" value="Pterin_bind"/>
    <property type="match status" value="1"/>
</dbReference>
<evidence type="ECO:0000256" key="3">
    <source>
        <dbReference type="ARBA" id="ARBA00001946"/>
    </source>
</evidence>
<dbReference type="PROSITE" id="PS00794">
    <property type="entry name" value="HPPK"/>
    <property type="match status" value="1"/>
</dbReference>
<dbReference type="Pfam" id="PF02152">
    <property type="entry name" value="FolB"/>
    <property type="match status" value="1"/>
</dbReference>
<evidence type="ECO:0000256" key="11">
    <source>
        <dbReference type="ARBA" id="ARBA00022777"/>
    </source>
</evidence>
<evidence type="ECO:0000256" key="13">
    <source>
        <dbReference type="ARBA" id="ARBA00022842"/>
    </source>
</evidence>
<evidence type="ECO:0000256" key="1">
    <source>
        <dbReference type="ARBA" id="ARBA00000012"/>
    </source>
</evidence>
<dbReference type="InterPro" id="IPR045031">
    <property type="entry name" value="DHP_synth-like"/>
</dbReference>
<dbReference type="InterPro" id="IPR006157">
    <property type="entry name" value="FolB_dom"/>
</dbReference>
<protein>
    <recommendedName>
        <fullName evidence="16">Pterin-binding domain-containing protein</fullName>
    </recommendedName>
</protein>
<dbReference type="PROSITE" id="PS00793">
    <property type="entry name" value="DHPS_2"/>
    <property type="match status" value="1"/>
</dbReference>
<dbReference type="FunCoup" id="W4JW94">
    <property type="interactions" value="196"/>
</dbReference>
<dbReference type="OrthoDB" id="615426at2759"/>
<dbReference type="Pfam" id="PF01288">
    <property type="entry name" value="HPPK"/>
    <property type="match status" value="1"/>
</dbReference>
<evidence type="ECO:0000259" key="16">
    <source>
        <dbReference type="PROSITE" id="PS50972"/>
    </source>
</evidence>
<dbReference type="EMBL" id="KI925463">
    <property type="protein sequence ID" value="ETW77350.1"/>
    <property type="molecule type" value="Genomic_DNA"/>
</dbReference>
<evidence type="ECO:0000313" key="18">
    <source>
        <dbReference type="Proteomes" id="UP000030671"/>
    </source>
</evidence>
<evidence type="ECO:0000256" key="7">
    <source>
        <dbReference type="ARBA" id="ARBA00009951"/>
    </source>
</evidence>
<accession>W4JW94</accession>
<keyword evidence="18" id="KW-1185">Reference proteome</keyword>
<evidence type="ECO:0000256" key="6">
    <source>
        <dbReference type="ARBA" id="ARBA00009640"/>
    </source>
</evidence>
<evidence type="ECO:0000256" key="4">
    <source>
        <dbReference type="ARBA" id="ARBA00004763"/>
    </source>
</evidence>
<keyword evidence="10" id="KW-0547">Nucleotide-binding</keyword>
<dbReference type="HOGENOM" id="CLU_008023_2_0_1"/>
<dbReference type="CDD" id="cd00483">
    <property type="entry name" value="HPPK"/>
    <property type="match status" value="1"/>
</dbReference>
<evidence type="ECO:0000256" key="15">
    <source>
        <dbReference type="ARBA" id="ARBA00023268"/>
    </source>
</evidence>
<dbReference type="GO" id="GO:0004156">
    <property type="term" value="F:dihydropteroate synthase activity"/>
    <property type="evidence" value="ECO:0007669"/>
    <property type="project" value="UniProtKB-EC"/>
</dbReference>
<dbReference type="PANTHER" id="PTHR20941">
    <property type="entry name" value="FOLATE SYNTHESIS PROTEINS"/>
    <property type="match status" value="1"/>
</dbReference>
<dbReference type="GO" id="GO:0046656">
    <property type="term" value="P:folic acid biosynthetic process"/>
    <property type="evidence" value="ECO:0007669"/>
    <property type="project" value="UniProtKB-KW"/>
</dbReference>
<name>W4JW94_HETIT</name>
<dbReference type="NCBIfam" id="TIGR01496">
    <property type="entry name" value="DHPS"/>
    <property type="match status" value="1"/>
</dbReference>
<dbReference type="GO" id="GO:0004150">
    <property type="term" value="F:dihydroneopterin aldolase activity"/>
    <property type="evidence" value="ECO:0007669"/>
    <property type="project" value="InterPro"/>
</dbReference>
<dbReference type="InterPro" id="IPR035907">
    <property type="entry name" value="Hppk_sf"/>
</dbReference>
<dbReference type="RefSeq" id="XP_009550521.1">
    <property type="nucleotide sequence ID" value="XM_009552226.1"/>
</dbReference>
<dbReference type="STRING" id="747525.W4JW94"/>
<dbReference type="SUPFAM" id="SSF55620">
    <property type="entry name" value="Tetrahydrobiopterin biosynthesis enzymes-like"/>
    <property type="match status" value="1"/>
</dbReference>
<gene>
    <name evidence="17" type="ORF">HETIRDRAFT_65517</name>
</gene>
<keyword evidence="8" id="KW-0808">Transferase</keyword>
<dbReference type="Gene3D" id="3.30.1130.10">
    <property type="match status" value="1"/>
</dbReference>
<comment type="catalytic activity">
    <reaction evidence="1">
        <text>(7,8-dihydropterin-6-yl)methyl diphosphate + 4-aminobenzoate = 7,8-dihydropteroate + diphosphate</text>
        <dbReference type="Rhea" id="RHEA:19949"/>
        <dbReference type="ChEBI" id="CHEBI:17836"/>
        <dbReference type="ChEBI" id="CHEBI:17839"/>
        <dbReference type="ChEBI" id="CHEBI:33019"/>
        <dbReference type="ChEBI" id="CHEBI:72950"/>
        <dbReference type="EC" id="2.5.1.15"/>
    </reaction>
</comment>
<organism evidence="17 18">
    <name type="scientific">Heterobasidion irregulare (strain TC 32-1)</name>
    <dbReference type="NCBI Taxonomy" id="747525"/>
    <lineage>
        <taxon>Eukaryota</taxon>
        <taxon>Fungi</taxon>
        <taxon>Dikarya</taxon>
        <taxon>Basidiomycota</taxon>
        <taxon>Agaricomycotina</taxon>
        <taxon>Agaricomycetes</taxon>
        <taxon>Russulales</taxon>
        <taxon>Bondarzewiaceae</taxon>
        <taxon>Heterobasidion</taxon>
        <taxon>Heterobasidion annosum species complex</taxon>
    </lineage>
</organism>
<feature type="domain" description="Pterin-binding" evidence="16">
    <location>
        <begin position="406"/>
        <end position="711"/>
    </location>
</feature>
<evidence type="ECO:0000256" key="5">
    <source>
        <dbReference type="ARBA" id="ARBA00005051"/>
    </source>
</evidence>
<comment type="catalytic activity">
    <reaction evidence="2">
        <text>6-hydroxymethyl-7,8-dihydropterin + ATP = (7,8-dihydropterin-6-yl)methyl diphosphate + AMP + H(+)</text>
        <dbReference type="Rhea" id="RHEA:11412"/>
        <dbReference type="ChEBI" id="CHEBI:15378"/>
        <dbReference type="ChEBI" id="CHEBI:30616"/>
        <dbReference type="ChEBI" id="CHEBI:44841"/>
        <dbReference type="ChEBI" id="CHEBI:72950"/>
        <dbReference type="ChEBI" id="CHEBI:456215"/>
        <dbReference type="EC" id="2.7.6.3"/>
    </reaction>
</comment>
<comment type="pathway">
    <text evidence="5">Cofactor biosynthesis; tetrahydrofolate biosynthesis; 2-amino-4-hydroxy-6-hydroxymethyl-7,8-dihydropteridine diphosphate from 7,8-dihydroneopterin triphosphate: step 4/4.</text>
</comment>
<evidence type="ECO:0000256" key="14">
    <source>
        <dbReference type="ARBA" id="ARBA00022909"/>
    </source>
</evidence>
<dbReference type="InParanoid" id="W4JW94"/>
<reference evidence="17 18" key="1">
    <citation type="journal article" date="2012" name="New Phytol.">
        <title>Insight into trade-off between wood decay and parasitism from the genome of a fungal forest pathogen.</title>
        <authorList>
            <person name="Olson A."/>
            <person name="Aerts A."/>
            <person name="Asiegbu F."/>
            <person name="Belbahri L."/>
            <person name="Bouzid O."/>
            <person name="Broberg A."/>
            <person name="Canback B."/>
            <person name="Coutinho P.M."/>
            <person name="Cullen D."/>
            <person name="Dalman K."/>
            <person name="Deflorio G."/>
            <person name="van Diepen L.T."/>
            <person name="Dunand C."/>
            <person name="Duplessis S."/>
            <person name="Durling M."/>
            <person name="Gonthier P."/>
            <person name="Grimwood J."/>
            <person name="Fossdal C.G."/>
            <person name="Hansson D."/>
            <person name="Henrissat B."/>
            <person name="Hietala A."/>
            <person name="Himmelstrand K."/>
            <person name="Hoffmeister D."/>
            <person name="Hogberg N."/>
            <person name="James T.Y."/>
            <person name="Karlsson M."/>
            <person name="Kohler A."/>
            <person name="Kues U."/>
            <person name="Lee Y.H."/>
            <person name="Lin Y.C."/>
            <person name="Lind M."/>
            <person name="Lindquist E."/>
            <person name="Lombard V."/>
            <person name="Lucas S."/>
            <person name="Lunden K."/>
            <person name="Morin E."/>
            <person name="Murat C."/>
            <person name="Park J."/>
            <person name="Raffaello T."/>
            <person name="Rouze P."/>
            <person name="Salamov A."/>
            <person name="Schmutz J."/>
            <person name="Solheim H."/>
            <person name="Stahlberg J."/>
            <person name="Velez H."/>
            <person name="de Vries R.P."/>
            <person name="Wiebenga A."/>
            <person name="Woodward S."/>
            <person name="Yakovlev I."/>
            <person name="Garbelotto M."/>
            <person name="Martin F."/>
            <person name="Grigoriev I.V."/>
            <person name="Stenlid J."/>
        </authorList>
    </citation>
    <scope>NUCLEOTIDE SEQUENCE [LARGE SCALE GENOMIC DNA]</scope>
    <source>
        <strain evidence="17 18">TC 32-1</strain>
    </source>
</reference>
<keyword evidence="11" id="KW-0418">Kinase</keyword>
<dbReference type="Gene3D" id="3.20.20.20">
    <property type="entry name" value="Dihydropteroate synthase-like"/>
    <property type="match status" value="1"/>
</dbReference>